<feature type="signal peptide" evidence="2">
    <location>
        <begin position="1"/>
        <end position="25"/>
    </location>
</feature>
<evidence type="ECO:0000313" key="3">
    <source>
        <dbReference type="Proteomes" id="UP000887572"/>
    </source>
</evidence>
<dbReference type="Proteomes" id="UP000887572">
    <property type="component" value="Unplaced"/>
</dbReference>
<organism evidence="3 4">
    <name type="scientific">Globodera rostochiensis</name>
    <name type="common">Golden nematode worm</name>
    <name type="synonym">Heterodera rostochiensis</name>
    <dbReference type="NCBI Taxonomy" id="31243"/>
    <lineage>
        <taxon>Eukaryota</taxon>
        <taxon>Metazoa</taxon>
        <taxon>Ecdysozoa</taxon>
        <taxon>Nematoda</taxon>
        <taxon>Chromadorea</taxon>
        <taxon>Rhabditida</taxon>
        <taxon>Tylenchina</taxon>
        <taxon>Tylenchomorpha</taxon>
        <taxon>Tylenchoidea</taxon>
        <taxon>Heteroderidae</taxon>
        <taxon>Heteroderinae</taxon>
        <taxon>Globodera</taxon>
    </lineage>
</organism>
<feature type="chain" id="PRO_5037801537" evidence="2">
    <location>
        <begin position="26"/>
        <end position="344"/>
    </location>
</feature>
<evidence type="ECO:0000256" key="1">
    <source>
        <dbReference type="SAM" id="MobiDB-lite"/>
    </source>
</evidence>
<reference evidence="4" key="1">
    <citation type="submission" date="2022-11" db="UniProtKB">
        <authorList>
            <consortium name="WormBaseParasite"/>
        </authorList>
    </citation>
    <scope>IDENTIFICATION</scope>
</reference>
<feature type="region of interest" description="Disordered" evidence="1">
    <location>
        <begin position="316"/>
        <end position="344"/>
    </location>
</feature>
<evidence type="ECO:0000313" key="4">
    <source>
        <dbReference type="WBParaSite" id="Gr19_v10_g7469.t1"/>
    </source>
</evidence>
<keyword evidence="2" id="KW-0732">Signal</keyword>
<sequence length="344" mass="36418">MSPTHCCRRWSALFAHFSFISNALSQLNAADFYGQLPVPAFRARPANTLWPFPLSSAYSDPNNQQNTGAYATVQQPPLYQLPYPVWSPPQRPQPVQLNDLIAQLSLAIVRSFAQMLADREMGTEGIRTAPQDPITRNEPSTGRDLDPSPPGGGGGNALTAATAAEAVQSIPGSSVNRRPLPAAHSLRLAPPFPSAGGNRPNTKYDFGVKAGVFVGHYGTSESIVSPFGPYGPLNSQIGGSYGGLSQWPIVSGRDLRRPSPSTTPKNANAVVVSQPPLSFTTTTSRHEQSAIANITVPPPSPPVMGEGTVVQIPLGENVQSGSDAQQMPAFNNSEGTELAAGDER</sequence>
<dbReference type="WBParaSite" id="Gr19_v10_g7469.t1">
    <property type="protein sequence ID" value="Gr19_v10_g7469.t1"/>
    <property type="gene ID" value="Gr19_v10_g7469"/>
</dbReference>
<accession>A0A914I5C5</accession>
<proteinExistence type="predicted"/>
<name>A0A914I5C5_GLORO</name>
<feature type="region of interest" description="Disordered" evidence="1">
    <location>
        <begin position="121"/>
        <end position="158"/>
    </location>
</feature>
<keyword evidence="3" id="KW-1185">Reference proteome</keyword>
<protein>
    <submittedName>
        <fullName evidence="4">Uncharacterized protein</fullName>
    </submittedName>
</protein>
<dbReference type="AlphaFoldDB" id="A0A914I5C5"/>
<evidence type="ECO:0000256" key="2">
    <source>
        <dbReference type="SAM" id="SignalP"/>
    </source>
</evidence>
<feature type="compositionally biased region" description="Polar residues" evidence="1">
    <location>
        <begin position="317"/>
        <end position="335"/>
    </location>
</feature>